<evidence type="ECO:0000313" key="3">
    <source>
        <dbReference type="EMBL" id="SIS44918.1"/>
    </source>
</evidence>
<dbReference type="InterPro" id="IPR013495">
    <property type="entry name" value="CHP02679"/>
</dbReference>
<dbReference type="STRING" id="570947.SAMN05421687_10416"/>
<dbReference type="Proteomes" id="UP000187608">
    <property type="component" value="Unassembled WGS sequence"/>
</dbReference>
<feature type="domain" description="Conserved hypothetical protein CHP02679 N terminus" evidence="2">
    <location>
        <begin position="34"/>
        <end position="242"/>
    </location>
</feature>
<name>A0A1N7J6C7_9BACI</name>
<proteinExistence type="predicted"/>
<dbReference type="Pfam" id="PF09664">
    <property type="entry name" value="DUF2399"/>
    <property type="match status" value="1"/>
</dbReference>
<reference evidence="4" key="1">
    <citation type="submission" date="2017-01" db="EMBL/GenBank/DDBJ databases">
        <authorList>
            <person name="Varghese N."/>
            <person name="Submissions S."/>
        </authorList>
    </citation>
    <scope>NUCLEOTIDE SEQUENCE [LARGE SCALE GENOMIC DNA]</scope>
    <source>
        <strain evidence="4">DSM 23127</strain>
    </source>
</reference>
<dbReference type="InterPro" id="IPR024465">
    <property type="entry name" value="DUF2399"/>
</dbReference>
<dbReference type="OrthoDB" id="1661308at2"/>
<feature type="domain" description="DUF2399" evidence="1">
    <location>
        <begin position="264"/>
        <end position="416"/>
    </location>
</feature>
<gene>
    <name evidence="3" type="ORF">SAMN05421687_10416</name>
</gene>
<dbReference type="InterPro" id="IPR024466">
    <property type="entry name" value="CHP02679_N"/>
</dbReference>
<dbReference type="NCBIfam" id="TIGR02679">
    <property type="entry name" value="TIGR02679 family protein"/>
    <property type="match status" value="1"/>
</dbReference>
<dbReference type="EMBL" id="FTOC01000004">
    <property type="protein sequence ID" value="SIS44918.1"/>
    <property type="molecule type" value="Genomic_DNA"/>
</dbReference>
<dbReference type="AlphaFoldDB" id="A0A1N7J6C7"/>
<organism evidence="3 4">
    <name type="scientific">Salimicrobium flavidum</name>
    <dbReference type="NCBI Taxonomy" id="570947"/>
    <lineage>
        <taxon>Bacteria</taxon>
        <taxon>Bacillati</taxon>
        <taxon>Bacillota</taxon>
        <taxon>Bacilli</taxon>
        <taxon>Bacillales</taxon>
        <taxon>Bacillaceae</taxon>
        <taxon>Salimicrobium</taxon>
    </lineage>
</organism>
<dbReference type="RefSeq" id="WP_076558125.1">
    <property type="nucleotide sequence ID" value="NZ_FTOC01000004.1"/>
</dbReference>
<accession>A0A1N7J6C7</accession>
<evidence type="ECO:0000259" key="1">
    <source>
        <dbReference type="Pfam" id="PF09664"/>
    </source>
</evidence>
<dbReference type="Pfam" id="PF11796">
    <property type="entry name" value="DUF3323"/>
    <property type="match status" value="1"/>
</dbReference>
<evidence type="ECO:0000259" key="2">
    <source>
        <dbReference type="Pfam" id="PF11796"/>
    </source>
</evidence>
<sequence length="420" mass="48308">MDKRTEAVAFFRSEPFLRLFTDFRNKYESLGRIGGSVSLKTYEEAEIIAVAEFLGKPPEKMRHKRVSLEAFEKRLAVTKFEELTLFEILQSYFGERIVSKKEQVAGEAQRLSSLFATIEERYPELSFWVSVLREKPPSTYLFFPWMEEEEHFLELMQQLNLAFCRRPDPGDGERLPKFSQRITGDPHAFDTEKKLGKLWIHLLSTAEGIPVPRSTEGIAELMETYGVLRDDLMNYVTCANLLAEEEGNLHPVWWEAYRKNLARNVTLRELVSIDRIYPAETKEVFVVENSGVCSMILDEAPTVPIVATQGQVKLSTWKLLDSLVENGAILKYSGDFDPEGLKMADLIKKRYEGNAVLWHMSLKDYEKSVTDVVLPEARLKKLDTLETLELIEVAKVMRKKGKSGYQEALVEEMIREMKSV</sequence>
<protein>
    <submittedName>
        <fullName evidence="3">TIGR02679 family protein</fullName>
    </submittedName>
</protein>
<evidence type="ECO:0000313" key="4">
    <source>
        <dbReference type="Proteomes" id="UP000187608"/>
    </source>
</evidence>
<keyword evidence="4" id="KW-1185">Reference proteome</keyword>